<accession>A0ABW8NEF7</accession>
<gene>
    <name evidence="2" type="ORF">WG929_02850</name>
</gene>
<dbReference type="CDD" id="cd00761">
    <property type="entry name" value="Glyco_tranf_GTA_type"/>
    <property type="match status" value="1"/>
</dbReference>
<reference evidence="2 3" key="1">
    <citation type="submission" date="2024-03" db="EMBL/GenBank/DDBJ databases">
        <title>High-quality draft genome sequence of Oceanobacter sp. wDCs-4.</title>
        <authorList>
            <person name="Dong C."/>
        </authorList>
    </citation>
    <scope>NUCLEOTIDE SEQUENCE [LARGE SCALE GENOMIC DNA]</scope>
    <source>
        <strain evidence="3">wDCs-4</strain>
    </source>
</reference>
<dbReference type="Pfam" id="PF00535">
    <property type="entry name" value="Glycos_transf_2"/>
    <property type="match status" value="1"/>
</dbReference>
<proteinExistence type="predicted"/>
<sequence>MNNKFDDDVLVSVVIALYNEQKYIAESIESILLQTYRNIEILVCDDGSTDDSAKIVKSFSDNRLLYLYQENQGKSVALNNMISVAKGEYIIMQDADDVSFPDRIEKLLSLAIRENVDIVQSGYNLILDGKEIAAKGKILSVNECRALIEDYRIPEHDPTMFVRRTVALDIGFDPELRICQGIDFILRVGEKYQHIVTDLILYKYRIHAGSITKRNITRRNLFLKMVMDKTRVRRGLLPLTEEEFGARFSQSTSSDNNLSGHFVESTYYLSSKRYHVFAIKNAIAAFSYFGICSDVVKCWLYALTPPVVNRWGRKIVGRGKL</sequence>
<keyword evidence="2" id="KW-0328">Glycosyltransferase</keyword>
<dbReference type="Gene3D" id="3.90.550.10">
    <property type="entry name" value="Spore Coat Polysaccharide Biosynthesis Protein SpsA, Chain A"/>
    <property type="match status" value="1"/>
</dbReference>
<keyword evidence="3" id="KW-1185">Reference proteome</keyword>
<dbReference type="GO" id="GO:0016757">
    <property type="term" value="F:glycosyltransferase activity"/>
    <property type="evidence" value="ECO:0007669"/>
    <property type="project" value="UniProtKB-KW"/>
</dbReference>
<dbReference type="EC" id="2.4.-.-" evidence="2"/>
<evidence type="ECO:0000313" key="3">
    <source>
        <dbReference type="Proteomes" id="UP001620597"/>
    </source>
</evidence>
<dbReference type="InterPro" id="IPR029044">
    <property type="entry name" value="Nucleotide-diphossugar_trans"/>
</dbReference>
<name>A0ABW8NEF7_9GAMM</name>
<evidence type="ECO:0000259" key="1">
    <source>
        <dbReference type="Pfam" id="PF00535"/>
    </source>
</evidence>
<dbReference type="InterPro" id="IPR001173">
    <property type="entry name" value="Glyco_trans_2-like"/>
</dbReference>
<dbReference type="PANTHER" id="PTHR22916">
    <property type="entry name" value="GLYCOSYLTRANSFERASE"/>
    <property type="match status" value="1"/>
</dbReference>
<dbReference type="SUPFAM" id="SSF53448">
    <property type="entry name" value="Nucleotide-diphospho-sugar transferases"/>
    <property type="match status" value="1"/>
</dbReference>
<feature type="domain" description="Glycosyltransferase 2-like" evidence="1">
    <location>
        <begin position="12"/>
        <end position="129"/>
    </location>
</feature>
<comment type="caution">
    <text evidence="2">The sequence shown here is derived from an EMBL/GenBank/DDBJ whole genome shotgun (WGS) entry which is preliminary data.</text>
</comment>
<dbReference type="PANTHER" id="PTHR22916:SF3">
    <property type="entry name" value="UDP-GLCNAC:BETAGAL BETA-1,3-N-ACETYLGLUCOSAMINYLTRANSFERASE-LIKE PROTEIN 1"/>
    <property type="match status" value="1"/>
</dbReference>
<dbReference type="Proteomes" id="UP001620597">
    <property type="component" value="Unassembled WGS sequence"/>
</dbReference>
<dbReference type="RefSeq" id="WP_416204813.1">
    <property type="nucleotide sequence ID" value="NZ_JBBKTX010000003.1"/>
</dbReference>
<evidence type="ECO:0000313" key="2">
    <source>
        <dbReference type="EMBL" id="MFK4751339.1"/>
    </source>
</evidence>
<dbReference type="EMBL" id="JBBKTX010000003">
    <property type="protein sequence ID" value="MFK4751339.1"/>
    <property type="molecule type" value="Genomic_DNA"/>
</dbReference>
<organism evidence="2 3">
    <name type="scientific">Oceanobacter antarcticus</name>
    <dbReference type="NCBI Taxonomy" id="3133425"/>
    <lineage>
        <taxon>Bacteria</taxon>
        <taxon>Pseudomonadati</taxon>
        <taxon>Pseudomonadota</taxon>
        <taxon>Gammaproteobacteria</taxon>
        <taxon>Oceanospirillales</taxon>
        <taxon>Oceanospirillaceae</taxon>
        <taxon>Oceanobacter</taxon>
    </lineage>
</organism>
<protein>
    <submittedName>
        <fullName evidence="2">Glycosyltransferase family 2 protein</fullName>
        <ecNumber evidence="2">2.4.-.-</ecNumber>
    </submittedName>
</protein>
<keyword evidence="2" id="KW-0808">Transferase</keyword>